<proteinExistence type="predicted"/>
<protein>
    <submittedName>
        <fullName evidence="1">Uncharacterized protein</fullName>
    </submittedName>
</protein>
<accession>A0A8S1VC71</accession>
<reference evidence="1" key="1">
    <citation type="submission" date="2021-01" db="EMBL/GenBank/DDBJ databases">
        <authorList>
            <consortium name="Genoscope - CEA"/>
            <person name="William W."/>
        </authorList>
    </citation>
    <scope>NUCLEOTIDE SEQUENCE</scope>
</reference>
<organism evidence="1 2">
    <name type="scientific">Paramecium pentaurelia</name>
    <dbReference type="NCBI Taxonomy" id="43138"/>
    <lineage>
        <taxon>Eukaryota</taxon>
        <taxon>Sar</taxon>
        <taxon>Alveolata</taxon>
        <taxon>Ciliophora</taxon>
        <taxon>Intramacronucleata</taxon>
        <taxon>Oligohymenophorea</taxon>
        <taxon>Peniculida</taxon>
        <taxon>Parameciidae</taxon>
        <taxon>Paramecium</taxon>
    </lineage>
</organism>
<gene>
    <name evidence="1" type="ORF">PPENT_87.1.T0570112</name>
</gene>
<sequence length="160" mass="19326">MIILKSIYACLQMQKLLVQPIMIQILKEFSDIPIIQLRTRQLHNQIEPKCTQMIIINLSIHQWPNKQAFREYTLLGFHQIDKYDYIKQVISKTFYTPPLNRLNRMQIGNPIRLVYNNNENYQIYLVIKYFRVYINAKLNGYKRHISIYKMFPLNKMVETV</sequence>
<comment type="caution">
    <text evidence="1">The sequence shown here is derived from an EMBL/GenBank/DDBJ whole genome shotgun (WGS) entry which is preliminary data.</text>
</comment>
<dbReference type="AlphaFoldDB" id="A0A8S1VC71"/>
<dbReference type="EMBL" id="CAJJDO010000057">
    <property type="protein sequence ID" value="CAD8172476.1"/>
    <property type="molecule type" value="Genomic_DNA"/>
</dbReference>
<dbReference type="Proteomes" id="UP000689195">
    <property type="component" value="Unassembled WGS sequence"/>
</dbReference>
<name>A0A8S1VC71_9CILI</name>
<evidence type="ECO:0000313" key="2">
    <source>
        <dbReference type="Proteomes" id="UP000689195"/>
    </source>
</evidence>
<keyword evidence="2" id="KW-1185">Reference proteome</keyword>
<evidence type="ECO:0000313" key="1">
    <source>
        <dbReference type="EMBL" id="CAD8172476.1"/>
    </source>
</evidence>